<protein>
    <recommendedName>
        <fullName evidence="3">Multidrug export protein MepA</fullName>
    </recommendedName>
</protein>
<sequence>MAVSSEELGTKDIKKLLLKQAIPSSVGILFMSVNILVDTIFVGQWVGSLAIAAVSVVLPITFLISSLGMAIGVGGGSVLSRALGSGDKEKADIVFANQIMMTFGLASIFVILGLFFSNEMLLIFGANGNILAPAKEFFYPVLLGVPFLALSMMGNNVIRAEGKPSFAMISMIIPAIVNIILDIVFIKFMDLGLFGAALATSISYTSAFLFVLWFFIYKTELKLQLHHFKFHKKIVKEITSLSFVTFSRQGVVSILAIILNHTLYTFGGEHSVTVYGIISRMLMFALFPVLGITQAFLPIAGFNYGAKNYHRVKETISVSIKYAAVLATLIFVVILFFAKPIVSVFTTDQLVIDETPNALRWVFTASPIIAIQLIGAAYFQAAGKAKKALLLTLTKQGFFLIPLVLILPHFFGILGVWIAFPIADVLSTIVTAVFLKKEMNENLIESTDGKLL</sequence>
<dbReference type="Pfam" id="PF01554">
    <property type="entry name" value="MatE"/>
    <property type="match status" value="2"/>
</dbReference>
<gene>
    <name evidence="11" type="ORF">EG849_01050</name>
</gene>
<dbReference type="GO" id="GO:0015297">
    <property type="term" value="F:antiporter activity"/>
    <property type="evidence" value="ECO:0007669"/>
    <property type="project" value="InterPro"/>
</dbReference>
<evidence type="ECO:0000256" key="6">
    <source>
        <dbReference type="ARBA" id="ARBA00022692"/>
    </source>
</evidence>
<dbReference type="PANTHER" id="PTHR43823:SF3">
    <property type="entry name" value="MULTIDRUG EXPORT PROTEIN MEPA"/>
    <property type="match status" value="1"/>
</dbReference>
<reference evidence="11 12" key="1">
    <citation type="submission" date="2018-11" db="EMBL/GenBank/DDBJ databases">
        <title>Flavobacterium sp. nov., YIM 102600 draft genome.</title>
        <authorList>
            <person name="Li G."/>
            <person name="Jiang Y."/>
        </authorList>
    </citation>
    <scope>NUCLEOTIDE SEQUENCE [LARGE SCALE GENOMIC DNA]</scope>
    <source>
        <strain evidence="11 12">YIM 102600</strain>
    </source>
</reference>
<evidence type="ECO:0000256" key="4">
    <source>
        <dbReference type="ARBA" id="ARBA00022448"/>
    </source>
</evidence>
<evidence type="ECO:0000256" key="8">
    <source>
        <dbReference type="ARBA" id="ARBA00023136"/>
    </source>
</evidence>
<dbReference type="InterPro" id="IPR002528">
    <property type="entry name" value="MATE_fam"/>
</dbReference>
<dbReference type="GO" id="GO:0046677">
    <property type="term" value="P:response to antibiotic"/>
    <property type="evidence" value="ECO:0007669"/>
    <property type="project" value="UniProtKB-KW"/>
</dbReference>
<dbReference type="NCBIfam" id="TIGR00797">
    <property type="entry name" value="matE"/>
    <property type="match status" value="1"/>
</dbReference>
<feature type="transmembrane region" description="Helical" evidence="10">
    <location>
        <begin position="192"/>
        <end position="217"/>
    </location>
</feature>
<evidence type="ECO:0000256" key="9">
    <source>
        <dbReference type="ARBA" id="ARBA00023251"/>
    </source>
</evidence>
<feature type="transmembrane region" description="Helical" evidence="10">
    <location>
        <begin position="318"/>
        <end position="338"/>
    </location>
</feature>
<dbReference type="RefSeq" id="WP_125011230.1">
    <property type="nucleotide sequence ID" value="NZ_RQVR01000001.1"/>
</dbReference>
<feature type="transmembrane region" description="Helical" evidence="10">
    <location>
        <begin position="49"/>
        <end position="73"/>
    </location>
</feature>
<comment type="caution">
    <text evidence="11">The sequence shown here is derived from an EMBL/GenBank/DDBJ whole genome shotgun (WGS) entry which is preliminary data.</text>
</comment>
<accession>A0A3P3WHI6</accession>
<feature type="transmembrane region" description="Helical" evidence="10">
    <location>
        <begin position="21"/>
        <end position="43"/>
    </location>
</feature>
<dbReference type="InterPro" id="IPR045070">
    <property type="entry name" value="MATE_MepA-like"/>
</dbReference>
<keyword evidence="7 10" id="KW-1133">Transmembrane helix</keyword>
<dbReference type="OrthoDB" id="9811110at2"/>
<keyword evidence="4" id="KW-0813">Transport</keyword>
<dbReference type="Proteomes" id="UP000271937">
    <property type="component" value="Unassembled WGS sequence"/>
</dbReference>
<evidence type="ECO:0000256" key="10">
    <source>
        <dbReference type="SAM" id="Phobius"/>
    </source>
</evidence>
<proteinExistence type="inferred from homology"/>
<keyword evidence="8 10" id="KW-0472">Membrane</keyword>
<feature type="transmembrane region" description="Helical" evidence="10">
    <location>
        <begin position="358"/>
        <end position="379"/>
    </location>
</feature>
<keyword evidence="5" id="KW-1003">Cell membrane</keyword>
<dbReference type="GO" id="GO:0042910">
    <property type="term" value="F:xenobiotic transmembrane transporter activity"/>
    <property type="evidence" value="ECO:0007669"/>
    <property type="project" value="InterPro"/>
</dbReference>
<feature type="transmembrane region" description="Helical" evidence="10">
    <location>
        <begin position="281"/>
        <end position="306"/>
    </location>
</feature>
<dbReference type="CDD" id="cd13143">
    <property type="entry name" value="MATE_MepA_like"/>
    <property type="match status" value="1"/>
</dbReference>
<comment type="subcellular location">
    <subcellularLocation>
        <location evidence="1">Cell membrane</location>
        <topology evidence="1">Multi-pass membrane protein</topology>
    </subcellularLocation>
</comment>
<dbReference type="PIRSF" id="PIRSF006603">
    <property type="entry name" value="DinF"/>
    <property type="match status" value="1"/>
</dbReference>
<evidence type="ECO:0000313" key="11">
    <source>
        <dbReference type="EMBL" id="RRJ94088.1"/>
    </source>
</evidence>
<feature type="transmembrane region" description="Helical" evidence="10">
    <location>
        <begin position="166"/>
        <end position="186"/>
    </location>
</feature>
<keyword evidence="6 10" id="KW-0812">Transmembrane</keyword>
<feature type="transmembrane region" description="Helical" evidence="10">
    <location>
        <begin position="137"/>
        <end position="154"/>
    </location>
</feature>
<dbReference type="AlphaFoldDB" id="A0A3P3WHI6"/>
<name>A0A3P3WHI6_9FLAO</name>
<evidence type="ECO:0000256" key="5">
    <source>
        <dbReference type="ARBA" id="ARBA00022475"/>
    </source>
</evidence>
<dbReference type="GO" id="GO:0005886">
    <property type="term" value="C:plasma membrane"/>
    <property type="evidence" value="ECO:0007669"/>
    <property type="project" value="UniProtKB-SubCell"/>
</dbReference>
<dbReference type="PANTHER" id="PTHR43823">
    <property type="entry name" value="SPORULATION PROTEIN YKVU"/>
    <property type="match status" value="1"/>
</dbReference>
<feature type="transmembrane region" description="Helical" evidence="10">
    <location>
        <begin position="94"/>
        <end position="117"/>
    </location>
</feature>
<organism evidence="11 12">
    <name type="scientific">Flavobacterium macacae</name>
    <dbReference type="NCBI Taxonomy" id="2488993"/>
    <lineage>
        <taxon>Bacteria</taxon>
        <taxon>Pseudomonadati</taxon>
        <taxon>Bacteroidota</taxon>
        <taxon>Flavobacteriia</taxon>
        <taxon>Flavobacteriales</taxon>
        <taxon>Flavobacteriaceae</taxon>
        <taxon>Flavobacterium</taxon>
    </lineage>
</organism>
<evidence type="ECO:0000256" key="2">
    <source>
        <dbReference type="ARBA" id="ARBA00008417"/>
    </source>
</evidence>
<keyword evidence="9" id="KW-0046">Antibiotic resistance</keyword>
<dbReference type="EMBL" id="RQVR01000001">
    <property type="protein sequence ID" value="RRJ94088.1"/>
    <property type="molecule type" value="Genomic_DNA"/>
</dbReference>
<evidence type="ECO:0000256" key="7">
    <source>
        <dbReference type="ARBA" id="ARBA00022989"/>
    </source>
</evidence>
<evidence type="ECO:0000313" key="12">
    <source>
        <dbReference type="Proteomes" id="UP000271937"/>
    </source>
</evidence>
<feature type="transmembrane region" description="Helical" evidence="10">
    <location>
        <begin position="238"/>
        <end position="261"/>
    </location>
</feature>
<dbReference type="InterPro" id="IPR048279">
    <property type="entry name" value="MdtK-like"/>
</dbReference>
<evidence type="ECO:0000256" key="3">
    <source>
        <dbReference type="ARBA" id="ARBA00022106"/>
    </source>
</evidence>
<dbReference type="InterPro" id="IPR051327">
    <property type="entry name" value="MATE_MepA_subfamily"/>
</dbReference>
<comment type="similarity">
    <text evidence="2">Belongs to the multi antimicrobial extrusion (MATE) (TC 2.A.66.1) family. MepA subfamily.</text>
</comment>
<keyword evidence="12" id="KW-1185">Reference proteome</keyword>
<evidence type="ECO:0000256" key="1">
    <source>
        <dbReference type="ARBA" id="ARBA00004651"/>
    </source>
</evidence>